<dbReference type="InterPro" id="IPR013088">
    <property type="entry name" value="Znf_NHR/GATA"/>
</dbReference>
<protein>
    <recommendedName>
        <fullName evidence="8">GATA-type domain-containing protein</fullName>
    </recommendedName>
</protein>
<dbReference type="GO" id="GO:0045944">
    <property type="term" value="P:positive regulation of transcription by RNA polymerase II"/>
    <property type="evidence" value="ECO:0007669"/>
    <property type="project" value="TreeGrafter"/>
</dbReference>
<dbReference type="PRINTS" id="PR00619">
    <property type="entry name" value="GATAZNFINGER"/>
</dbReference>
<evidence type="ECO:0000256" key="4">
    <source>
        <dbReference type="ARBA" id="ARBA00022833"/>
    </source>
</evidence>
<dbReference type="SUPFAM" id="SSF57716">
    <property type="entry name" value="Glucocorticoid receptor-like (DNA-binding domain)"/>
    <property type="match status" value="2"/>
</dbReference>
<evidence type="ECO:0000256" key="1">
    <source>
        <dbReference type="ARBA" id="ARBA00004123"/>
    </source>
</evidence>
<name>A0A8H7PAK3_9APHY</name>
<dbReference type="Gene3D" id="3.30.50.10">
    <property type="entry name" value="Erythroid Transcription Factor GATA-1, subunit A"/>
    <property type="match status" value="2"/>
</dbReference>
<dbReference type="Proteomes" id="UP000639403">
    <property type="component" value="Unassembled WGS sequence"/>
</dbReference>
<feature type="compositionally biased region" description="Basic residues" evidence="7">
    <location>
        <begin position="168"/>
        <end position="180"/>
    </location>
</feature>
<comment type="subcellular location">
    <subcellularLocation>
        <location evidence="1">Nucleus</location>
    </subcellularLocation>
</comment>
<evidence type="ECO:0000256" key="2">
    <source>
        <dbReference type="ARBA" id="ARBA00022723"/>
    </source>
</evidence>
<dbReference type="InterPro" id="IPR039355">
    <property type="entry name" value="Transcription_factor_GATA"/>
</dbReference>
<dbReference type="PROSITE" id="PS00344">
    <property type="entry name" value="GATA_ZN_FINGER_1"/>
    <property type="match status" value="2"/>
</dbReference>
<feature type="domain" description="GATA-type" evidence="8">
    <location>
        <begin position="68"/>
        <end position="122"/>
    </location>
</feature>
<dbReference type="Pfam" id="PF00320">
    <property type="entry name" value="GATA"/>
    <property type="match status" value="2"/>
</dbReference>
<dbReference type="EMBL" id="JADOXO010000007">
    <property type="protein sequence ID" value="KAF9820813.1"/>
    <property type="molecule type" value="Genomic_DNA"/>
</dbReference>
<sequence length="586" mass="62126">MGHIHTPPASEHSAHDQSSAPPTPSLPVLQPRNGNEVASPYPIDPALRDRHVDNIDPALTQNAQDDGSNRQISCANCGAEVTPLWRRDGVGKTVCNACGLYYKAHGSSRPGTISSGGRSRMRAAVGALSCANCGTSTTPLWRRDDVGNNICNACGLYFKLHGTHRPNSMKKTVIKRRKRVPAAPGAPGSPTQQDRMSDQAAAEVLASVRGHMGPNAGQGSGELQEESEEDQPKRKRARKPRTSKVQKEGEDAMDVDEEEGDDEEGKTPAKRARRGGRANNAPASRRGSSRESVAPVMGAWGGDIMHPHPTGEAGPSTSPHMGEHVQRSGSLPRPGSAAMSSQEHESRFGAGAPRGNPFPSNPHGGYDLPPLNAAIHATGEASMPVAVPMVGMPHGAHYPGMHARSGSQGAGVAPSRTHSPLAGPGMTAVGVAPGYVLPPLGHGPHPTMNHHAPPGYYVPHTPPPNGVPPVPTVMELERHYFELAEQRRRLEEILERTDRMMAGVKRGMDEMRAGQQQPPQPPTPQLASALAQAPSSPQAKPKSPQQQPRSSPKQVSAAAVPLNRSERNGTKDSIWPVAPPETPGRE</sequence>
<evidence type="ECO:0000313" key="10">
    <source>
        <dbReference type="Proteomes" id="UP000639403"/>
    </source>
</evidence>
<dbReference type="GO" id="GO:0000978">
    <property type="term" value="F:RNA polymerase II cis-regulatory region sequence-specific DNA binding"/>
    <property type="evidence" value="ECO:0007669"/>
    <property type="project" value="TreeGrafter"/>
</dbReference>
<feature type="compositionally biased region" description="Low complexity" evidence="7">
    <location>
        <begin position="277"/>
        <end position="286"/>
    </location>
</feature>
<dbReference type="PANTHER" id="PTHR10071">
    <property type="entry name" value="TRANSCRIPTION FACTOR GATA FAMILY MEMBER"/>
    <property type="match status" value="1"/>
</dbReference>
<gene>
    <name evidence="9" type="ORF">IEO21_01040</name>
</gene>
<keyword evidence="2" id="KW-0479">Metal-binding</keyword>
<feature type="compositionally biased region" description="Basic residues" evidence="7">
    <location>
        <begin position="233"/>
        <end position="244"/>
    </location>
</feature>
<dbReference type="InterPro" id="IPR000679">
    <property type="entry name" value="Znf_GATA"/>
</dbReference>
<accession>A0A8H7PAK3</accession>
<feature type="compositionally biased region" description="Acidic residues" evidence="7">
    <location>
        <begin position="251"/>
        <end position="264"/>
    </location>
</feature>
<keyword evidence="3 6" id="KW-0863">Zinc-finger</keyword>
<dbReference type="PANTHER" id="PTHR10071:SF281">
    <property type="entry name" value="BOX A-BINDING FACTOR-RELATED"/>
    <property type="match status" value="1"/>
</dbReference>
<dbReference type="GO" id="GO:0008270">
    <property type="term" value="F:zinc ion binding"/>
    <property type="evidence" value="ECO:0007669"/>
    <property type="project" value="UniProtKB-KW"/>
</dbReference>
<feature type="compositionally biased region" description="Pro residues" evidence="7">
    <location>
        <begin position="577"/>
        <end position="586"/>
    </location>
</feature>
<dbReference type="GO" id="GO:0000122">
    <property type="term" value="P:negative regulation of transcription by RNA polymerase II"/>
    <property type="evidence" value="ECO:0007669"/>
    <property type="project" value="TreeGrafter"/>
</dbReference>
<proteinExistence type="predicted"/>
<evidence type="ECO:0000256" key="7">
    <source>
        <dbReference type="SAM" id="MobiDB-lite"/>
    </source>
</evidence>
<dbReference type="PROSITE" id="PS50114">
    <property type="entry name" value="GATA_ZN_FINGER_2"/>
    <property type="match status" value="2"/>
</dbReference>
<comment type="caution">
    <text evidence="9">The sequence shown here is derived from an EMBL/GenBank/DDBJ whole genome shotgun (WGS) entry which is preliminary data.</text>
</comment>
<reference evidence="9" key="1">
    <citation type="submission" date="2020-11" db="EMBL/GenBank/DDBJ databases">
        <authorList>
            <person name="Koelle M."/>
            <person name="Horta M.A.C."/>
            <person name="Nowrousian M."/>
            <person name="Ohm R.A."/>
            <person name="Benz P."/>
            <person name="Pilgard A."/>
        </authorList>
    </citation>
    <scope>NUCLEOTIDE SEQUENCE</scope>
    <source>
        <strain evidence="9">FPRL280</strain>
    </source>
</reference>
<keyword evidence="4" id="KW-0862">Zinc</keyword>
<keyword evidence="5" id="KW-0539">Nucleus</keyword>
<evidence type="ECO:0000313" key="9">
    <source>
        <dbReference type="EMBL" id="KAF9820813.1"/>
    </source>
</evidence>
<feature type="region of interest" description="Disordered" evidence="7">
    <location>
        <begin position="168"/>
        <end position="367"/>
    </location>
</feature>
<dbReference type="AlphaFoldDB" id="A0A8H7PAK3"/>
<dbReference type="SMR" id="A0A8H7PAK3"/>
<reference evidence="9" key="2">
    <citation type="journal article" name="Front. Microbiol.">
        <title>Degradative Capacity of Two Strains of Rhodonia placenta: From Phenotype to Genotype.</title>
        <authorList>
            <person name="Kolle M."/>
            <person name="Horta M.A.C."/>
            <person name="Nowrousian M."/>
            <person name="Ohm R.A."/>
            <person name="Benz J.P."/>
            <person name="Pilgard A."/>
        </authorList>
    </citation>
    <scope>NUCLEOTIDE SEQUENCE</scope>
    <source>
        <strain evidence="9">FPRL280</strain>
    </source>
</reference>
<dbReference type="CDD" id="cd00202">
    <property type="entry name" value="ZnF_GATA"/>
    <property type="match status" value="2"/>
</dbReference>
<evidence type="ECO:0000256" key="6">
    <source>
        <dbReference type="PROSITE-ProRule" id="PRU00094"/>
    </source>
</evidence>
<evidence type="ECO:0000256" key="3">
    <source>
        <dbReference type="ARBA" id="ARBA00022771"/>
    </source>
</evidence>
<evidence type="ECO:0000256" key="5">
    <source>
        <dbReference type="ARBA" id="ARBA00023242"/>
    </source>
</evidence>
<feature type="domain" description="GATA-type" evidence="8">
    <location>
        <begin position="124"/>
        <end position="177"/>
    </location>
</feature>
<dbReference type="FunFam" id="3.30.50.10:FF:000007">
    <property type="entry name" value="Nitrogen regulatory AreA, N-terminal"/>
    <property type="match status" value="1"/>
</dbReference>
<evidence type="ECO:0000259" key="8">
    <source>
        <dbReference type="PROSITE" id="PS50114"/>
    </source>
</evidence>
<feature type="compositionally biased region" description="Low complexity" evidence="7">
    <location>
        <begin position="525"/>
        <end position="554"/>
    </location>
</feature>
<organism evidence="9 10">
    <name type="scientific">Rhodonia placenta</name>
    <dbReference type="NCBI Taxonomy" id="104341"/>
    <lineage>
        <taxon>Eukaryota</taxon>
        <taxon>Fungi</taxon>
        <taxon>Dikarya</taxon>
        <taxon>Basidiomycota</taxon>
        <taxon>Agaricomycotina</taxon>
        <taxon>Agaricomycetes</taxon>
        <taxon>Polyporales</taxon>
        <taxon>Adustoporiaceae</taxon>
        <taxon>Rhodonia</taxon>
    </lineage>
</organism>
<dbReference type="GO" id="GO:0000981">
    <property type="term" value="F:DNA-binding transcription factor activity, RNA polymerase II-specific"/>
    <property type="evidence" value="ECO:0007669"/>
    <property type="project" value="TreeGrafter"/>
</dbReference>
<dbReference type="GO" id="GO:0005634">
    <property type="term" value="C:nucleus"/>
    <property type="evidence" value="ECO:0007669"/>
    <property type="project" value="UniProtKB-SubCell"/>
</dbReference>
<dbReference type="SMART" id="SM00401">
    <property type="entry name" value="ZnF_GATA"/>
    <property type="match status" value="2"/>
</dbReference>
<feature type="region of interest" description="Disordered" evidence="7">
    <location>
        <begin position="1"/>
        <end position="48"/>
    </location>
</feature>
<feature type="region of interest" description="Disordered" evidence="7">
    <location>
        <begin position="510"/>
        <end position="586"/>
    </location>
</feature>